<feature type="signal peptide" evidence="3">
    <location>
        <begin position="1"/>
        <end position="18"/>
    </location>
</feature>
<dbReference type="RefSeq" id="WP_248950550.1">
    <property type="nucleotide sequence ID" value="NZ_JAKILB010000007.1"/>
</dbReference>
<comment type="caution">
    <text evidence="5">The sequence shown here is derived from an EMBL/GenBank/DDBJ whole genome shotgun (WGS) entry which is preliminary data.</text>
</comment>
<keyword evidence="6" id="KW-1185">Reference proteome</keyword>
<keyword evidence="3" id="KW-0732">Signal</keyword>
<proteinExistence type="predicted"/>
<comment type="subcellular location">
    <subcellularLocation>
        <location evidence="1">Membrane</location>
    </subcellularLocation>
</comment>
<dbReference type="AlphaFoldDB" id="A0A9X2CEY4"/>
<reference evidence="5" key="1">
    <citation type="submission" date="2022-01" db="EMBL/GenBank/DDBJ databases">
        <title>Whole genome-based taxonomy of the Shewanellaceae.</title>
        <authorList>
            <person name="Martin-Rodriguez A.J."/>
        </authorList>
    </citation>
    <scope>NUCLEOTIDE SEQUENCE</scope>
    <source>
        <strain evidence="5">KCTC 23973</strain>
    </source>
</reference>
<evidence type="ECO:0000313" key="6">
    <source>
        <dbReference type="Proteomes" id="UP001139293"/>
    </source>
</evidence>
<dbReference type="Gene3D" id="2.40.160.50">
    <property type="entry name" value="membrane protein fhac: a member of the omp85/tpsb transporter family"/>
    <property type="match status" value="1"/>
</dbReference>
<evidence type="ECO:0000259" key="4">
    <source>
        <dbReference type="Pfam" id="PF01103"/>
    </source>
</evidence>
<dbReference type="InterPro" id="IPR000184">
    <property type="entry name" value="Bac_surfAg_D15"/>
</dbReference>
<dbReference type="Proteomes" id="UP001139293">
    <property type="component" value="Unassembled WGS sequence"/>
</dbReference>
<accession>A0A9X2CEY4</accession>
<name>A0A9X2CEY4_9GAMM</name>
<sequence length="388" mass="43457">MKRILLLTLLALSNQAAAVEPLFETPKDMQPTWIDDILSVFGADGEFDQSKAIDMSYLPTAYYTPEKKFGVGLLMVGLYKTDGSSSEEQPSSIVLNSFVSMNNSYGVEVENMTFFNGGKQRLQLGLELHNEAAVYYGQGIEQGNIDANHHEFEEQVYSFKPVYMTEVADNYFLGLGADLTYASAEKLELVETGLPVDSSDILPNNFSTGVKLTSIYDSRDYRLNATQGWLFQIDAGLYHNSEYSSFSTYDVELANYIDLSQTSLLSNAPGLIAWQVQGHFTDGDVPWNMLPDLGGSGAMRGYIKGRYRDKQMMMGQVEYRLPIFQRYGMVFWGGVGSVADKMSDLNEELLTSYGTGFRFKIKDNINLRLDIGVGENETNFYLNVNEVF</sequence>
<protein>
    <submittedName>
        <fullName evidence="5">Outer membrane protein assembly factor</fullName>
    </submittedName>
</protein>
<evidence type="ECO:0000256" key="1">
    <source>
        <dbReference type="ARBA" id="ARBA00004370"/>
    </source>
</evidence>
<gene>
    <name evidence="5" type="ORF">L2740_12675</name>
</gene>
<feature type="domain" description="Bacterial surface antigen (D15)" evidence="4">
    <location>
        <begin position="122"/>
        <end position="383"/>
    </location>
</feature>
<evidence type="ECO:0000256" key="3">
    <source>
        <dbReference type="SAM" id="SignalP"/>
    </source>
</evidence>
<dbReference type="Pfam" id="PF01103">
    <property type="entry name" value="Omp85"/>
    <property type="match status" value="1"/>
</dbReference>
<dbReference type="GO" id="GO:0019867">
    <property type="term" value="C:outer membrane"/>
    <property type="evidence" value="ECO:0007669"/>
    <property type="project" value="InterPro"/>
</dbReference>
<feature type="chain" id="PRO_5040752326" evidence="3">
    <location>
        <begin position="19"/>
        <end position="388"/>
    </location>
</feature>
<dbReference type="EMBL" id="JAKILB010000007">
    <property type="protein sequence ID" value="MCL1139397.1"/>
    <property type="molecule type" value="Genomic_DNA"/>
</dbReference>
<keyword evidence="2" id="KW-0472">Membrane</keyword>
<organism evidence="5 6">
    <name type="scientific">Shewanella pneumatophori</name>
    <dbReference type="NCBI Taxonomy" id="314092"/>
    <lineage>
        <taxon>Bacteria</taxon>
        <taxon>Pseudomonadati</taxon>
        <taxon>Pseudomonadota</taxon>
        <taxon>Gammaproteobacteria</taxon>
        <taxon>Alteromonadales</taxon>
        <taxon>Shewanellaceae</taxon>
        <taxon>Shewanella</taxon>
    </lineage>
</organism>
<evidence type="ECO:0000313" key="5">
    <source>
        <dbReference type="EMBL" id="MCL1139397.1"/>
    </source>
</evidence>
<evidence type="ECO:0000256" key="2">
    <source>
        <dbReference type="ARBA" id="ARBA00023136"/>
    </source>
</evidence>